<accession>A0A7S2E9R4</accession>
<comment type="subcellular location">
    <subcellularLocation>
        <location evidence="1">Nucleus</location>
    </subcellularLocation>
</comment>
<evidence type="ECO:0000259" key="5">
    <source>
        <dbReference type="SMART" id="SM00415"/>
    </source>
</evidence>
<dbReference type="PANTHER" id="PTHR10015">
    <property type="entry name" value="HEAT SHOCK TRANSCRIPTION FACTOR"/>
    <property type="match status" value="1"/>
</dbReference>
<sequence length="508" mass="56148">MNCWPREKDRISLSAGVTSSPAPALALTLNEGTGLTSSEVVLPLGFSQPGDANFTNSMLSEPSMKELRAEENKKDAVDIPSDRKAGAKDLKDIKGSSKGDIEEGKYVYQDYSFALALTPSVTEMPRRSSSQTMSFPERLYDILCRKDTRDIITWMPHGRSWIILKPKVFESTMLPRLYSSRCKHSSFIRQANGWGFRRITQGPDQNSYYHELFLRGMPHLCKRMKRPGTFKKLPADPDDEPDFHNMPPLPHLRPSENHSNNLPLAGVDAAEVAKKIQLEQQIAHQRRLLVESAVFNAINANNSNSNSAPQIQHLLMAQQQEALLPGRANNNLALLSALPIHQQNMQQATAAKLMASLPNVARERQPNNDICSSIFANSFRNNAMVGMQPLMSSPNLLASILNSSPPVLATEQNGNAHHSARRFSLPIVPNAATAAALFERQAQSAPAVHDFRRLIGGLDPSSILALQIEESKNRAALEARINNNGLLDVGSLKDINNNSDDTRPNPYN</sequence>
<dbReference type="EMBL" id="HBGN01011571">
    <property type="protein sequence ID" value="CAD9323123.1"/>
    <property type="molecule type" value="Transcribed_RNA"/>
</dbReference>
<dbReference type="Gene3D" id="1.10.10.10">
    <property type="entry name" value="Winged helix-like DNA-binding domain superfamily/Winged helix DNA-binding domain"/>
    <property type="match status" value="1"/>
</dbReference>
<proteinExistence type="inferred from homology"/>
<organism evidence="6">
    <name type="scientific">Ditylum brightwellii</name>
    <dbReference type="NCBI Taxonomy" id="49249"/>
    <lineage>
        <taxon>Eukaryota</taxon>
        <taxon>Sar</taxon>
        <taxon>Stramenopiles</taxon>
        <taxon>Ochrophyta</taxon>
        <taxon>Bacillariophyta</taxon>
        <taxon>Mediophyceae</taxon>
        <taxon>Lithodesmiophycidae</taxon>
        <taxon>Lithodesmiales</taxon>
        <taxon>Lithodesmiaceae</taxon>
        <taxon>Ditylum</taxon>
    </lineage>
</organism>
<dbReference type="FunFam" id="1.10.10.10:FF:000479">
    <property type="entry name" value="Predicted protein"/>
    <property type="match status" value="1"/>
</dbReference>
<dbReference type="InterPro" id="IPR000232">
    <property type="entry name" value="HSF_DNA-bd"/>
</dbReference>
<name>A0A7S2E9R4_9STRA</name>
<dbReference type="PANTHER" id="PTHR10015:SF206">
    <property type="entry name" value="HSF-TYPE DNA-BINDING DOMAIN-CONTAINING PROTEIN"/>
    <property type="match status" value="1"/>
</dbReference>
<dbReference type="InterPro" id="IPR036388">
    <property type="entry name" value="WH-like_DNA-bd_sf"/>
</dbReference>
<evidence type="ECO:0000256" key="1">
    <source>
        <dbReference type="ARBA" id="ARBA00004123"/>
    </source>
</evidence>
<dbReference type="GO" id="GO:0043565">
    <property type="term" value="F:sequence-specific DNA binding"/>
    <property type="evidence" value="ECO:0007669"/>
    <property type="project" value="InterPro"/>
</dbReference>
<feature type="domain" description="HSF-type DNA-binding" evidence="5">
    <location>
        <begin position="131"/>
        <end position="227"/>
    </location>
</feature>
<dbReference type="AlphaFoldDB" id="A0A7S2E9R4"/>
<reference evidence="6" key="1">
    <citation type="submission" date="2021-01" db="EMBL/GenBank/DDBJ databases">
        <authorList>
            <person name="Corre E."/>
            <person name="Pelletier E."/>
            <person name="Niang G."/>
            <person name="Scheremetjew M."/>
            <person name="Finn R."/>
            <person name="Kale V."/>
            <person name="Holt S."/>
            <person name="Cochrane G."/>
            <person name="Meng A."/>
            <person name="Brown T."/>
            <person name="Cohen L."/>
        </authorList>
    </citation>
    <scope>NUCLEOTIDE SEQUENCE</scope>
    <source>
        <strain evidence="6">Pop2</strain>
    </source>
</reference>
<evidence type="ECO:0000256" key="4">
    <source>
        <dbReference type="RuleBase" id="RU004020"/>
    </source>
</evidence>
<dbReference type="Pfam" id="PF00447">
    <property type="entry name" value="HSF_DNA-bind"/>
    <property type="match status" value="1"/>
</dbReference>
<dbReference type="SMART" id="SM00415">
    <property type="entry name" value="HSF"/>
    <property type="match status" value="1"/>
</dbReference>
<dbReference type="SUPFAM" id="SSF46785">
    <property type="entry name" value="Winged helix' DNA-binding domain"/>
    <property type="match status" value="1"/>
</dbReference>
<keyword evidence="3" id="KW-0539">Nucleus</keyword>
<gene>
    <name evidence="6" type="ORF">DBRI1063_LOCUS7385</name>
</gene>
<dbReference type="GO" id="GO:0005634">
    <property type="term" value="C:nucleus"/>
    <property type="evidence" value="ECO:0007669"/>
    <property type="project" value="UniProtKB-SubCell"/>
</dbReference>
<evidence type="ECO:0000256" key="3">
    <source>
        <dbReference type="ARBA" id="ARBA00023242"/>
    </source>
</evidence>
<evidence type="ECO:0000313" key="6">
    <source>
        <dbReference type="EMBL" id="CAD9323123.1"/>
    </source>
</evidence>
<dbReference type="InterPro" id="IPR036390">
    <property type="entry name" value="WH_DNA-bd_sf"/>
</dbReference>
<protein>
    <recommendedName>
        <fullName evidence="5">HSF-type DNA-binding domain-containing protein</fullName>
    </recommendedName>
</protein>
<dbReference type="GO" id="GO:0003700">
    <property type="term" value="F:DNA-binding transcription factor activity"/>
    <property type="evidence" value="ECO:0007669"/>
    <property type="project" value="InterPro"/>
</dbReference>
<evidence type="ECO:0000256" key="2">
    <source>
        <dbReference type="ARBA" id="ARBA00023125"/>
    </source>
</evidence>
<keyword evidence="2" id="KW-0238">DNA-binding</keyword>
<comment type="similarity">
    <text evidence="4">Belongs to the HSF family.</text>
</comment>